<evidence type="ECO:0000313" key="3">
    <source>
        <dbReference type="Proteomes" id="UP000317429"/>
    </source>
</evidence>
<dbReference type="Pfam" id="PF05685">
    <property type="entry name" value="Uma2"/>
    <property type="match status" value="1"/>
</dbReference>
<organism evidence="2 3">
    <name type="scientific">Pirellulimonas nuda</name>
    <dbReference type="NCBI Taxonomy" id="2528009"/>
    <lineage>
        <taxon>Bacteria</taxon>
        <taxon>Pseudomonadati</taxon>
        <taxon>Planctomycetota</taxon>
        <taxon>Planctomycetia</taxon>
        <taxon>Pirellulales</taxon>
        <taxon>Lacipirellulaceae</taxon>
        <taxon>Pirellulimonas</taxon>
    </lineage>
</organism>
<dbReference type="CDD" id="cd06260">
    <property type="entry name" value="DUF820-like"/>
    <property type="match status" value="1"/>
</dbReference>
<accession>A0A518D5H4</accession>
<gene>
    <name evidence="2" type="ORF">Pla175_00730</name>
</gene>
<keyword evidence="3" id="KW-1185">Reference proteome</keyword>
<dbReference type="SUPFAM" id="SSF52980">
    <property type="entry name" value="Restriction endonuclease-like"/>
    <property type="match status" value="1"/>
</dbReference>
<evidence type="ECO:0000259" key="1">
    <source>
        <dbReference type="Pfam" id="PF05685"/>
    </source>
</evidence>
<protein>
    <recommendedName>
        <fullName evidence="1">Putative restriction endonuclease domain-containing protein</fullName>
    </recommendedName>
</protein>
<dbReference type="PANTHER" id="PTHR36558">
    <property type="entry name" value="GLR1098 PROTEIN"/>
    <property type="match status" value="1"/>
</dbReference>
<dbReference type="Proteomes" id="UP000317429">
    <property type="component" value="Chromosome"/>
</dbReference>
<dbReference type="AlphaFoldDB" id="A0A518D5H4"/>
<dbReference type="InterPro" id="IPR011335">
    <property type="entry name" value="Restrct_endonuc-II-like"/>
</dbReference>
<feature type="domain" description="Putative restriction endonuclease" evidence="1">
    <location>
        <begin position="12"/>
        <end position="179"/>
    </location>
</feature>
<dbReference type="InterPro" id="IPR012296">
    <property type="entry name" value="Nuclease_put_TT1808"/>
</dbReference>
<dbReference type="OrthoDB" id="9808428at2"/>
<dbReference type="PANTHER" id="PTHR36558:SF1">
    <property type="entry name" value="RESTRICTION ENDONUCLEASE DOMAIN-CONTAINING PROTEIN-RELATED"/>
    <property type="match status" value="1"/>
</dbReference>
<dbReference type="KEGG" id="pnd:Pla175_00730"/>
<reference evidence="2 3" key="1">
    <citation type="submission" date="2019-02" db="EMBL/GenBank/DDBJ databases">
        <title>Deep-cultivation of Planctomycetes and their phenomic and genomic characterization uncovers novel biology.</title>
        <authorList>
            <person name="Wiegand S."/>
            <person name="Jogler M."/>
            <person name="Boedeker C."/>
            <person name="Pinto D."/>
            <person name="Vollmers J."/>
            <person name="Rivas-Marin E."/>
            <person name="Kohn T."/>
            <person name="Peeters S.H."/>
            <person name="Heuer A."/>
            <person name="Rast P."/>
            <person name="Oberbeckmann S."/>
            <person name="Bunk B."/>
            <person name="Jeske O."/>
            <person name="Meyerdierks A."/>
            <person name="Storesund J.E."/>
            <person name="Kallscheuer N."/>
            <person name="Luecker S."/>
            <person name="Lage O.M."/>
            <person name="Pohl T."/>
            <person name="Merkel B.J."/>
            <person name="Hornburger P."/>
            <person name="Mueller R.-W."/>
            <person name="Bruemmer F."/>
            <person name="Labrenz M."/>
            <person name="Spormann A.M."/>
            <person name="Op den Camp H."/>
            <person name="Overmann J."/>
            <person name="Amann R."/>
            <person name="Jetten M.S.M."/>
            <person name="Mascher T."/>
            <person name="Medema M.H."/>
            <person name="Devos D.P."/>
            <person name="Kaster A.-K."/>
            <person name="Ovreas L."/>
            <person name="Rohde M."/>
            <person name="Galperin M.Y."/>
            <person name="Jogler C."/>
        </authorList>
    </citation>
    <scope>NUCLEOTIDE SEQUENCE [LARGE SCALE GENOMIC DNA]</scope>
    <source>
        <strain evidence="2 3">Pla175</strain>
    </source>
</reference>
<dbReference type="InterPro" id="IPR008538">
    <property type="entry name" value="Uma2"/>
</dbReference>
<sequence length="189" mass="21222">MTAAKHIELMSVEDYLAREELALEKSEYLGGYVYAMAGARNAHNLVATRLLVELSKRLEGGPCSAWNSDTKVRVRTNGYTYLYYPDASVVCDPNPGADVYHDRPVLVAEVLSPSTRRSDEGEKRIIYSQLPSMKLYLLLEQDECRVTVYRRTAEAFDLEAYSGLDSVIPLPELGIELPLEPLYRGIENA</sequence>
<dbReference type="RefSeq" id="WP_145280207.1">
    <property type="nucleotide sequence ID" value="NZ_CP036291.1"/>
</dbReference>
<dbReference type="EMBL" id="CP036291">
    <property type="protein sequence ID" value="QDU86723.1"/>
    <property type="molecule type" value="Genomic_DNA"/>
</dbReference>
<evidence type="ECO:0000313" key="2">
    <source>
        <dbReference type="EMBL" id="QDU86723.1"/>
    </source>
</evidence>
<dbReference type="Gene3D" id="3.90.1570.10">
    <property type="entry name" value="tt1808, chain A"/>
    <property type="match status" value="1"/>
</dbReference>
<proteinExistence type="predicted"/>
<name>A0A518D5H4_9BACT</name>